<dbReference type="AlphaFoldDB" id="A0A0K2V6F9"/>
<reference evidence="1" key="1">
    <citation type="submission" date="2014-05" db="EMBL/GenBank/DDBJ databases">
        <authorList>
            <person name="Chronopoulou M."/>
        </authorList>
    </citation>
    <scope>NUCLEOTIDE SEQUENCE</scope>
    <source>
        <tissue evidence="1">Whole organism</tissue>
    </source>
</reference>
<accession>A0A0K2V6F9</accession>
<evidence type="ECO:0000313" key="1">
    <source>
        <dbReference type="EMBL" id="CDW45890.1"/>
    </source>
</evidence>
<name>A0A0K2V6F9_LEPSM</name>
<proteinExistence type="predicted"/>
<protein>
    <submittedName>
        <fullName evidence="1">Uncharacterized protein</fullName>
    </submittedName>
</protein>
<organism evidence="1">
    <name type="scientific">Lepeophtheirus salmonis</name>
    <name type="common">Salmon louse</name>
    <name type="synonym">Caligus salmonis</name>
    <dbReference type="NCBI Taxonomy" id="72036"/>
    <lineage>
        <taxon>Eukaryota</taxon>
        <taxon>Metazoa</taxon>
        <taxon>Ecdysozoa</taxon>
        <taxon>Arthropoda</taxon>
        <taxon>Crustacea</taxon>
        <taxon>Multicrustacea</taxon>
        <taxon>Hexanauplia</taxon>
        <taxon>Copepoda</taxon>
        <taxon>Siphonostomatoida</taxon>
        <taxon>Caligidae</taxon>
        <taxon>Lepeophtheirus</taxon>
    </lineage>
</organism>
<dbReference type="EMBL" id="HACA01028529">
    <property type="protein sequence ID" value="CDW45890.1"/>
    <property type="molecule type" value="Transcribed_RNA"/>
</dbReference>
<sequence length="58" mass="6631">MNTMCGMRTHSIIGIGPWAFLFEGCNNESQITWSTRVFGRQLNPNIHFGILFFNIHSS</sequence>